<keyword evidence="4 14" id="KW-0548">Nucleotidyltransferase</keyword>
<evidence type="ECO:0000256" key="5">
    <source>
        <dbReference type="ARBA" id="ARBA00022705"/>
    </source>
</evidence>
<feature type="compositionally biased region" description="Polar residues" evidence="12">
    <location>
        <begin position="542"/>
        <end position="551"/>
    </location>
</feature>
<dbReference type="GO" id="GO:0006261">
    <property type="term" value="P:DNA-templated DNA replication"/>
    <property type="evidence" value="ECO:0007669"/>
    <property type="project" value="TreeGrafter"/>
</dbReference>
<keyword evidence="6" id="KW-0479">Metal-binding</keyword>
<keyword evidence="5" id="KW-0235">DNA replication</keyword>
<protein>
    <recommendedName>
        <fullName evidence="2">DNA-directed DNA polymerase</fullName>
        <ecNumber evidence="2">2.7.7.7</ecNumber>
    </recommendedName>
</protein>
<feature type="compositionally biased region" description="Polar residues" evidence="12">
    <location>
        <begin position="770"/>
        <end position="791"/>
    </location>
</feature>
<dbReference type="AlphaFoldDB" id="A0A411PLN3"/>
<dbReference type="InterPro" id="IPR001270">
    <property type="entry name" value="ClpA/B"/>
</dbReference>
<dbReference type="NCBIfam" id="TIGR02397">
    <property type="entry name" value="dnaX_nterm"/>
    <property type="match status" value="1"/>
</dbReference>
<dbReference type="InterPro" id="IPR027417">
    <property type="entry name" value="P-loop_NTPase"/>
</dbReference>
<gene>
    <name evidence="14" type="ORF">EXU30_18360</name>
</gene>
<feature type="region of interest" description="Disordered" evidence="12">
    <location>
        <begin position="506"/>
        <end position="604"/>
    </location>
</feature>
<dbReference type="Pfam" id="PF22608">
    <property type="entry name" value="DNAX_ATPase_lid"/>
    <property type="match status" value="1"/>
</dbReference>
<feature type="compositionally biased region" description="Low complexity" evidence="12">
    <location>
        <begin position="580"/>
        <end position="596"/>
    </location>
</feature>
<dbReference type="Proteomes" id="UP000291106">
    <property type="component" value="Chromosome"/>
</dbReference>
<keyword evidence="10" id="KW-0239">DNA-directed DNA polymerase</keyword>
<dbReference type="InterPro" id="IPR045085">
    <property type="entry name" value="HLD_clamp_pol_III_gamma_tau"/>
</dbReference>
<dbReference type="Gene3D" id="3.40.50.300">
    <property type="entry name" value="P-loop containing nucleotide triphosphate hydrolases"/>
    <property type="match status" value="1"/>
</dbReference>
<evidence type="ECO:0000256" key="1">
    <source>
        <dbReference type="ARBA" id="ARBA00006360"/>
    </source>
</evidence>
<dbReference type="Gene3D" id="3.30.300.150">
    <property type="entry name" value="DNA polymerase III, tau subunit, domain V"/>
    <property type="match status" value="1"/>
</dbReference>
<dbReference type="InterPro" id="IPR003593">
    <property type="entry name" value="AAA+_ATPase"/>
</dbReference>
<dbReference type="Pfam" id="PF13177">
    <property type="entry name" value="DNA_pol3_delta2"/>
    <property type="match status" value="1"/>
</dbReference>
<dbReference type="SUPFAM" id="SSF52540">
    <property type="entry name" value="P-loop containing nucleoside triphosphate hydrolases"/>
    <property type="match status" value="1"/>
</dbReference>
<evidence type="ECO:0000259" key="13">
    <source>
        <dbReference type="SMART" id="SM00382"/>
    </source>
</evidence>
<dbReference type="PANTHER" id="PTHR11669">
    <property type="entry name" value="REPLICATION FACTOR C / DNA POLYMERASE III GAMMA-TAU SUBUNIT"/>
    <property type="match status" value="1"/>
</dbReference>
<dbReference type="InterPro" id="IPR050238">
    <property type="entry name" value="DNA_Rep/Repair_Clamp_Loader"/>
</dbReference>
<feature type="compositionally biased region" description="Low complexity" evidence="12">
    <location>
        <begin position="847"/>
        <end position="888"/>
    </location>
</feature>
<dbReference type="EMBL" id="CP036200">
    <property type="protein sequence ID" value="QBF84411.1"/>
    <property type="molecule type" value="Genomic_DNA"/>
</dbReference>
<dbReference type="InterPro" id="IPR012763">
    <property type="entry name" value="DNA_pol_III_sug/sutau_N"/>
</dbReference>
<dbReference type="NCBIfam" id="NF004046">
    <property type="entry name" value="PRK05563.1"/>
    <property type="match status" value="1"/>
</dbReference>
<keyword evidence="3 14" id="KW-0808">Transferase</keyword>
<dbReference type="CDD" id="cd00009">
    <property type="entry name" value="AAA"/>
    <property type="match status" value="1"/>
</dbReference>
<feature type="compositionally biased region" description="Basic and acidic residues" evidence="12">
    <location>
        <begin position="724"/>
        <end position="737"/>
    </location>
</feature>
<evidence type="ECO:0000256" key="9">
    <source>
        <dbReference type="ARBA" id="ARBA00022840"/>
    </source>
</evidence>
<comment type="catalytic activity">
    <reaction evidence="11">
        <text>DNA(n) + a 2'-deoxyribonucleoside 5'-triphosphate = DNA(n+1) + diphosphate</text>
        <dbReference type="Rhea" id="RHEA:22508"/>
        <dbReference type="Rhea" id="RHEA-COMP:17339"/>
        <dbReference type="Rhea" id="RHEA-COMP:17340"/>
        <dbReference type="ChEBI" id="CHEBI:33019"/>
        <dbReference type="ChEBI" id="CHEBI:61560"/>
        <dbReference type="ChEBI" id="CHEBI:173112"/>
        <dbReference type="EC" id="2.7.7.7"/>
    </reaction>
</comment>
<feature type="compositionally biased region" description="Polar residues" evidence="12">
    <location>
        <begin position="739"/>
        <end position="757"/>
    </location>
</feature>
<feature type="compositionally biased region" description="Basic and acidic residues" evidence="12">
    <location>
        <begin position="512"/>
        <end position="541"/>
    </location>
</feature>
<keyword evidence="7" id="KW-0547">Nucleotide-binding</keyword>
<dbReference type="PANTHER" id="PTHR11669:SF0">
    <property type="entry name" value="PROTEIN STICHEL-LIKE 2"/>
    <property type="match status" value="1"/>
</dbReference>
<evidence type="ECO:0000256" key="8">
    <source>
        <dbReference type="ARBA" id="ARBA00022833"/>
    </source>
</evidence>
<dbReference type="InterPro" id="IPR008921">
    <property type="entry name" value="DNA_pol3_clamp-load_cplx_C"/>
</dbReference>
<evidence type="ECO:0000256" key="2">
    <source>
        <dbReference type="ARBA" id="ARBA00012417"/>
    </source>
</evidence>
<evidence type="ECO:0000256" key="12">
    <source>
        <dbReference type="SAM" id="MobiDB-lite"/>
    </source>
</evidence>
<evidence type="ECO:0000256" key="3">
    <source>
        <dbReference type="ARBA" id="ARBA00022679"/>
    </source>
</evidence>
<dbReference type="Pfam" id="PF12169">
    <property type="entry name" value="DNA_pol3_gamma3"/>
    <property type="match status" value="1"/>
</dbReference>
<dbReference type="NCBIfam" id="NF011511">
    <property type="entry name" value="PRK14949.1"/>
    <property type="match status" value="1"/>
</dbReference>
<dbReference type="KEGG" id="smai:EXU30_18360"/>
<evidence type="ECO:0000256" key="10">
    <source>
        <dbReference type="ARBA" id="ARBA00022932"/>
    </source>
</evidence>
<evidence type="ECO:0000256" key="7">
    <source>
        <dbReference type="ARBA" id="ARBA00022741"/>
    </source>
</evidence>
<evidence type="ECO:0000256" key="11">
    <source>
        <dbReference type="ARBA" id="ARBA00049244"/>
    </source>
</evidence>
<dbReference type="GO" id="GO:0005524">
    <property type="term" value="F:ATP binding"/>
    <property type="evidence" value="ECO:0007669"/>
    <property type="project" value="UniProtKB-KW"/>
</dbReference>
<organism evidence="14 15">
    <name type="scientific">Shewanella maritima</name>
    <dbReference type="NCBI Taxonomy" id="2520507"/>
    <lineage>
        <taxon>Bacteria</taxon>
        <taxon>Pseudomonadati</taxon>
        <taxon>Pseudomonadota</taxon>
        <taxon>Gammaproteobacteria</taxon>
        <taxon>Alteromonadales</taxon>
        <taxon>Shewanellaceae</taxon>
        <taxon>Shewanella</taxon>
    </lineage>
</organism>
<dbReference type="Gene3D" id="1.10.8.60">
    <property type="match status" value="1"/>
</dbReference>
<feature type="compositionally biased region" description="Polar residues" evidence="12">
    <location>
        <begin position="901"/>
        <end position="912"/>
    </location>
</feature>
<name>A0A411PLN3_9GAMM</name>
<feature type="compositionally biased region" description="Low complexity" evidence="12">
    <location>
        <begin position="431"/>
        <end position="442"/>
    </location>
</feature>
<dbReference type="Gene3D" id="1.20.272.10">
    <property type="match status" value="1"/>
</dbReference>
<feature type="region of interest" description="Disordered" evidence="12">
    <location>
        <begin position="380"/>
        <end position="494"/>
    </location>
</feature>
<dbReference type="Pfam" id="PF12170">
    <property type="entry name" value="DNA_pol3_tau_5"/>
    <property type="match status" value="1"/>
</dbReference>
<dbReference type="InterPro" id="IPR022754">
    <property type="entry name" value="DNA_pol_III_gamma-3"/>
</dbReference>
<accession>A0A411PLN3</accession>
<dbReference type="PRINTS" id="PR00300">
    <property type="entry name" value="CLPPROTEASEA"/>
</dbReference>
<dbReference type="FunFam" id="1.20.272.10:FF:000003">
    <property type="entry name" value="DNA polymerase III subunit gamma/tau"/>
    <property type="match status" value="1"/>
</dbReference>
<dbReference type="GO" id="GO:0009360">
    <property type="term" value="C:DNA polymerase III complex"/>
    <property type="evidence" value="ECO:0007669"/>
    <property type="project" value="InterPro"/>
</dbReference>
<comment type="similarity">
    <text evidence="1">Belongs to the DnaX/STICHEL family.</text>
</comment>
<dbReference type="RefSeq" id="WP_130602495.1">
    <property type="nucleotide sequence ID" value="NZ_CP036200.1"/>
</dbReference>
<keyword evidence="15" id="KW-1185">Reference proteome</keyword>
<evidence type="ECO:0000256" key="4">
    <source>
        <dbReference type="ARBA" id="ARBA00022695"/>
    </source>
</evidence>
<dbReference type="SUPFAM" id="SSF48019">
    <property type="entry name" value="post-AAA+ oligomerization domain-like"/>
    <property type="match status" value="1"/>
</dbReference>
<keyword evidence="9" id="KW-0067">ATP-binding</keyword>
<dbReference type="InterPro" id="IPR038249">
    <property type="entry name" value="PolIII_tau_V_sf"/>
</dbReference>
<feature type="compositionally biased region" description="Polar residues" evidence="12">
    <location>
        <begin position="662"/>
        <end position="679"/>
    </location>
</feature>
<feature type="region of interest" description="Disordered" evidence="12">
    <location>
        <begin position="846"/>
        <end position="912"/>
    </location>
</feature>
<dbReference type="SMART" id="SM00382">
    <property type="entry name" value="AAA"/>
    <property type="match status" value="1"/>
</dbReference>
<feature type="region of interest" description="Disordered" evidence="12">
    <location>
        <begin position="658"/>
        <end position="685"/>
    </location>
</feature>
<feature type="domain" description="AAA+ ATPase" evidence="13">
    <location>
        <begin position="37"/>
        <end position="178"/>
    </location>
</feature>
<feature type="region of interest" description="Disordered" evidence="12">
    <location>
        <begin position="714"/>
        <end position="834"/>
    </location>
</feature>
<dbReference type="EC" id="2.7.7.7" evidence="2"/>
<dbReference type="GO" id="GO:0003677">
    <property type="term" value="F:DNA binding"/>
    <property type="evidence" value="ECO:0007669"/>
    <property type="project" value="InterPro"/>
</dbReference>
<dbReference type="GO" id="GO:0003887">
    <property type="term" value="F:DNA-directed DNA polymerase activity"/>
    <property type="evidence" value="ECO:0007669"/>
    <property type="project" value="UniProtKB-KW"/>
</dbReference>
<reference evidence="14 15" key="1">
    <citation type="submission" date="2019-02" db="EMBL/GenBank/DDBJ databases">
        <title>Shewanella sp. D4-2 isolated from Dokdo Island.</title>
        <authorList>
            <person name="Baek K."/>
        </authorList>
    </citation>
    <scope>NUCLEOTIDE SEQUENCE [LARGE SCALE GENOMIC DNA]</scope>
    <source>
        <strain evidence="14 15">D4-2</strain>
    </source>
</reference>
<dbReference type="GO" id="GO:0046872">
    <property type="term" value="F:metal ion binding"/>
    <property type="evidence" value="ECO:0007669"/>
    <property type="project" value="UniProtKB-KW"/>
</dbReference>
<sequence>MSYQVLARKWRPATFEQMVGQSHVLMALTNALTQQRLHHAYLFTGTRGVGKTSLARLFAKGLNCELGVSATPCGQCASCVEIAEGRFVDLIEVDAASRTKVDDTRELLDNVQYRPTRGRYKVYLIDEVHMLSKSSFNALLKTLEEPPEHVKFLLATTDPHKLPVTVLSRCLQFNLKSLSQDEIANQLNFVLGQEQIAFDDAALNLLAKAANGSMRDALSLTDQAIAFSSGQVLIEQVRSMLGSIDEQHVIALLKALCDAEIGPLMQCLHRILAFGADADEVLRSLLELLHQITLTQFAPAAAQQSLYSEQIINFAQQISAEQIQLYYQLLLSGRKDLPHAPDPKSGLEMALLRAVAFVPEKSTQRWIVQDQAQVDLEAKPIREVVETSPKPASEQSSEATEADSLESNLADKAEVEEPVASQEPVVSQETVVSQDAVSASSQNQEQVSSQDVNEQALPPEKPTVSEQPKLTEAASENDASEAEDDQHALNAEQAILLSQAQSLGFEETTLGNEDKSLASDEPSKQAEIHADVSHSQAEEATSHSGISATQLETREDAQSEPEQLHTAQEEAVSAVDTQVANSDTQASSATQASSSNEVSADDAYHMAMAEMSEQMADDDYQYGLMSDASELATETQMGNGAEISHNAKVSELTLEQALEQAPEQTVASQSSVISEAVTSNEDDDLDDMLDAVLNSRAELVADLEALAIEQKNNQANEAAAAKKSAKEKSAKPVEPKQADSVTASANADTYNDTSSDVESSDVANYEANRSETGNSKIGNSEISSAEASQFNAPDAVKSEDSSEAPTSYTSSEDRPPWVEPSPEELAAENQVASLVEQTLVEQPLVEASQQAESASPQTQQPQALTTQASTTQAQATQVQATGQQSSAAHSQSPEQVEDANTGHSNANANGHQITGDERDLQWYRVMSQVKAGGRVRQLGVNSICHGLTSPLKLTLKPDQKHLAAPAAISQLEAALTDYLEQETRVEIEVGAVQGHETPLELRKRFHQELTAGATQSLLNDDSVQWMIQTLGAQLNQDSVLYPTEQLSQIGNLIPAQH</sequence>
<feature type="compositionally biased region" description="Polar residues" evidence="12">
    <location>
        <begin position="443"/>
        <end position="453"/>
    </location>
</feature>
<proteinExistence type="inferred from homology"/>
<dbReference type="OrthoDB" id="9810148at2"/>
<evidence type="ECO:0000256" key="6">
    <source>
        <dbReference type="ARBA" id="ARBA00022723"/>
    </source>
</evidence>
<dbReference type="FunFam" id="1.10.8.60:FF:000013">
    <property type="entry name" value="DNA polymerase III subunit gamma/tau"/>
    <property type="match status" value="1"/>
</dbReference>
<evidence type="ECO:0000313" key="14">
    <source>
        <dbReference type="EMBL" id="QBF84411.1"/>
    </source>
</evidence>
<dbReference type="InterPro" id="IPR021029">
    <property type="entry name" value="DNA_pol_III_tau_dom-5"/>
</dbReference>
<evidence type="ECO:0000313" key="15">
    <source>
        <dbReference type="Proteomes" id="UP000291106"/>
    </source>
</evidence>
<dbReference type="FunFam" id="3.40.50.300:FF:000014">
    <property type="entry name" value="DNA polymerase III subunit gamma/tau"/>
    <property type="match status" value="1"/>
</dbReference>
<keyword evidence="8" id="KW-0862">Zinc</keyword>
<dbReference type="NCBIfam" id="NF005942">
    <property type="entry name" value="PRK07994.1"/>
    <property type="match status" value="1"/>
</dbReference>
<dbReference type="CDD" id="cd18137">
    <property type="entry name" value="HLD_clamp_pol_III_gamma_tau"/>
    <property type="match status" value="1"/>
</dbReference>